<protein>
    <submittedName>
        <fullName evidence="1">HNH endonuclease</fullName>
    </submittedName>
</protein>
<name>A0AAU6VXN4_9VIRU</name>
<evidence type="ECO:0000313" key="1">
    <source>
        <dbReference type="EMBL" id="XAI69365.1"/>
    </source>
</evidence>
<dbReference type="GO" id="GO:0004519">
    <property type="term" value="F:endonuclease activity"/>
    <property type="evidence" value="ECO:0007669"/>
    <property type="project" value="UniProtKB-KW"/>
</dbReference>
<keyword evidence="1" id="KW-0540">Nuclease</keyword>
<dbReference type="EMBL" id="PP179310">
    <property type="protein sequence ID" value="XAI69365.1"/>
    <property type="molecule type" value="Genomic_DNA"/>
</dbReference>
<keyword evidence="1" id="KW-0378">Hydrolase</keyword>
<dbReference type="CDD" id="cd00085">
    <property type="entry name" value="HNHc"/>
    <property type="match status" value="1"/>
</dbReference>
<sequence>MSEYKPWIEYPQFWKTESAFLAWMRGGIRRYLWAKNPVKLEFIKQNRVMIQNPNAKLRKGRPKVWGGICKICKKEFILKNMEVDHKTGEFSMRKIEDIQKFVEGIVFVRKSDLALLCKPCHKTKTYSERYDMSHEDAAIEKEAILICKGTAAVVKSWITQRGEVPARLAKDRRAQVTRMLKEGK</sequence>
<gene>
    <name evidence="1" type="ORF">Pyxpy01_00067</name>
</gene>
<reference evidence="1" key="1">
    <citation type="journal article" date="2024" name="J. Gen. Virol.">
        <title>Novel phages of Pseudomonas syringae unveil numerous potential auxiliary metabolic genes.</title>
        <authorList>
            <person name="Feltin C."/>
            <person name="Garneau J.R."/>
            <person name="Morris C.E."/>
            <person name="Berard A."/>
            <person name="Torres-Barcelo C."/>
        </authorList>
    </citation>
    <scope>NUCLEOTIDE SEQUENCE</scope>
</reference>
<accession>A0AAU6VXN4</accession>
<proteinExistence type="predicted"/>
<dbReference type="InterPro" id="IPR003615">
    <property type="entry name" value="HNH_nuc"/>
</dbReference>
<organism evidence="1">
    <name type="scientific">Pseudomonas phage Pyxpy01</name>
    <dbReference type="NCBI Taxonomy" id="3138546"/>
    <lineage>
        <taxon>Viruses</taxon>
    </lineage>
</organism>
<keyword evidence="1" id="KW-0255">Endonuclease</keyword>